<keyword evidence="1" id="KW-0472">Membrane</keyword>
<feature type="chain" id="PRO_5001585429" evidence="2">
    <location>
        <begin position="23"/>
        <end position="381"/>
    </location>
</feature>
<dbReference type="SUPFAM" id="SSF56925">
    <property type="entry name" value="OMPA-like"/>
    <property type="match status" value="1"/>
</dbReference>
<dbReference type="InterPro" id="IPR036737">
    <property type="entry name" value="OmpA-like_sf"/>
</dbReference>
<proteinExistence type="predicted"/>
<dbReference type="eggNOG" id="COG3637">
    <property type="taxonomic scope" value="Bacteria"/>
</dbReference>
<dbReference type="GO" id="GO:0016020">
    <property type="term" value="C:membrane"/>
    <property type="evidence" value="ECO:0007669"/>
    <property type="project" value="UniProtKB-UniRule"/>
</dbReference>
<dbReference type="PANTHER" id="PTHR30329">
    <property type="entry name" value="STATOR ELEMENT OF FLAGELLAR MOTOR COMPLEX"/>
    <property type="match status" value="1"/>
</dbReference>
<dbReference type="SUPFAM" id="SSF103088">
    <property type="entry name" value="OmpA-like"/>
    <property type="match status" value="1"/>
</dbReference>
<evidence type="ECO:0000313" key="5">
    <source>
        <dbReference type="Proteomes" id="UP000027583"/>
    </source>
</evidence>
<evidence type="ECO:0000313" key="4">
    <source>
        <dbReference type="EMBL" id="CDG38403.1"/>
    </source>
</evidence>
<dbReference type="Pfam" id="PF00691">
    <property type="entry name" value="OmpA"/>
    <property type="match status" value="1"/>
</dbReference>
<evidence type="ECO:0000256" key="1">
    <source>
        <dbReference type="PROSITE-ProRule" id="PRU00473"/>
    </source>
</evidence>
<dbReference type="InterPro" id="IPR050330">
    <property type="entry name" value="Bact_OuterMem_StrucFunc"/>
</dbReference>
<dbReference type="GeneID" id="78226941"/>
<dbReference type="InterPro" id="IPR011250">
    <property type="entry name" value="OMP/PagP_B-barrel"/>
</dbReference>
<accession>A0A060QCJ4</accession>
<dbReference type="Gene3D" id="2.40.160.20">
    <property type="match status" value="1"/>
</dbReference>
<dbReference type="PROSITE" id="PS51123">
    <property type="entry name" value="OMPA_2"/>
    <property type="match status" value="1"/>
</dbReference>
<gene>
    <name evidence="4" type="ORF">ASAP_0358</name>
</gene>
<dbReference type="Gene3D" id="3.30.1330.60">
    <property type="entry name" value="OmpA-like domain"/>
    <property type="match status" value="1"/>
</dbReference>
<sequence length="381" mass="40844">MRLRTALLAMTSMAAAPTIAMASTITGPYVNIGGGYNLVQTQHAHFSPTTQADGTTGNGGTSSKFRHKDGFTGFGSFGWGFGNGLRAEIEGVYNYSQINHRNTTPVTGSTSGSDQSYGGFVNVLYDIDLAQFGINVPVTPFVGVGAGYLWQHYNPITTAYTNGAVNRVGGTQGGFAYQGIVGAAYDIPGVPGLALTTEYRMIGQTFTDGAYRSTSWNRNGTGLHKGNVNFGDRFQHQFILGLRYAFDTAPPPPPPVAVVAPPVVQPARTYLVFFDWDKSNLTGRAREIVAQAAQASTHVQTTRIEVNGYTDNSAAHPGARGQKYNMGLSVRRAQSVKAELIRDGVPAAAIDIHGYGEQHPLVPTGPNTREPQNRRVEIILR</sequence>
<dbReference type="RefSeq" id="WP_023978549.1">
    <property type="nucleotide sequence ID" value="NZ_CBLX010000003.1"/>
</dbReference>
<dbReference type="InterPro" id="IPR006665">
    <property type="entry name" value="OmpA-like"/>
</dbReference>
<dbReference type="EMBL" id="CBLX010000003">
    <property type="protein sequence ID" value="CDG38403.1"/>
    <property type="molecule type" value="Genomic_DNA"/>
</dbReference>
<dbReference type="CDD" id="cd07185">
    <property type="entry name" value="OmpA_C-like"/>
    <property type="match status" value="1"/>
</dbReference>
<protein>
    <submittedName>
        <fullName evidence="4">Outer membrane protein A</fullName>
    </submittedName>
</protein>
<dbReference type="eggNOG" id="COG2885">
    <property type="taxonomic scope" value="Bacteria"/>
</dbReference>
<feature type="domain" description="OmpA-like" evidence="3">
    <location>
        <begin position="261"/>
        <end position="381"/>
    </location>
</feature>
<name>A0A060QCJ4_9PROT</name>
<evidence type="ECO:0000259" key="3">
    <source>
        <dbReference type="PROSITE" id="PS51123"/>
    </source>
</evidence>
<dbReference type="AlphaFoldDB" id="A0A060QCJ4"/>
<keyword evidence="2" id="KW-0732">Signal</keyword>
<organism evidence="4 5">
    <name type="scientific">Asaia bogorensis</name>
    <dbReference type="NCBI Taxonomy" id="91915"/>
    <lineage>
        <taxon>Bacteria</taxon>
        <taxon>Pseudomonadati</taxon>
        <taxon>Pseudomonadota</taxon>
        <taxon>Alphaproteobacteria</taxon>
        <taxon>Acetobacterales</taxon>
        <taxon>Acetobacteraceae</taxon>
        <taxon>Asaia</taxon>
    </lineage>
</organism>
<reference evidence="4 5" key="1">
    <citation type="journal article" date="2014" name="Genome Biol. Evol.">
        <title>Acetic acid bacteria genomes reveal functional traits for adaptation to life in insect guts.</title>
        <authorList>
            <person name="Chouaia B."/>
            <person name="Gaiarsa S."/>
            <person name="Crotti E."/>
            <person name="Comandatore F."/>
            <person name="Degli Esposti M."/>
            <person name="Ricci I."/>
            <person name="Alma A."/>
            <person name="Favia G."/>
            <person name="Bandi C."/>
            <person name="Daffonchio D."/>
        </authorList>
    </citation>
    <scope>NUCLEOTIDE SEQUENCE [LARGE SCALE GENOMIC DNA]</scope>
    <source>
        <strain evidence="4 5">SF2.1</strain>
    </source>
</reference>
<evidence type="ECO:0000256" key="2">
    <source>
        <dbReference type="SAM" id="SignalP"/>
    </source>
</evidence>
<comment type="caution">
    <text evidence="4">The sequence shown here is derived from an EMBL/GenBank/DDBJ whole genome shotgun (WGS) entry which is preliminary data.</text>
</comment>
<dbReference type="Proteomes" id="UP000027583">
    <property type="component" value="Unassembled WGS sequence"/>
</dbReference>
<feature type="signal peptide" evidence="2">
    <location>
        <begin position="1"/>
        <end position="22"/>
    </location>
</feature>
<dbReference type="PANTHER" id="PTHR30329:SF21">
    <property type="entry name" value="LIPOPROTEIN YIAD-RELATED"/>
    <property type="match status" value="1"/>
</dbReference>
<reference evidence="4 5" key="2">
    <citation type="journal article" date="2014" name="PLoS ONE">
        <title>Evolution of mitochondria reconstructed from the energy metabolism of living bacteria.</title>
        <authorList>
            <person name="Degli Esposti M."/>
            <person name="Chouaia B."/>
            <person name="Comandatore F."/>
            <person name="Crotti E."/>
            <person name="Sassera D."/>
            <person name="Lievens P.M."/>
            <person name="Daffonchio D."/>
            <person name="Bandi C."/>
        </authorList>
    </citation>
    <scope>NUCLEOTIDE SEQUENCE [LARGE SCALE GENOMIC DNA]</scope>
    <source>
        <strain evidence="4 5">SF2.1</strain>
    </source>
</reference>